<proteinExistence type="predicted"/>
<organism evidence="2 3">
    <name type="scientific">Nakamurella alba</name>
    <dbReference type="NCBI Taxonomy" id="2665158"/>
    <lineage>
        <taxon>Bacteria</taxon>
        <taxon>Bacillati</taxon>
        <taxon>Actinomycetota</taxon>
        <taxon>Actinomycetes</taxon>
        <taxon>Nakamurellales</taxon>
        <taxon>Nakamurellaceae</taxon>
        <taxon>Nakamurella</taxon>
    </lineage>
</organism>
<evidence type="ECO:0000313" key="3">
    <source>
        <dbReference type="Proteomes" id="UP000460221"/>
    </source>
</evidence>
<feature type="transmembrane region" description="Helical" evidence="1">
    <location>
        <begin position="183"/>
        <end position="208"/>
    </location>
</feature>
<reference evidence="2 3" key="1">
    <citation type="submission" date="2019-11" db="EMBL/GenBank/DDBJ databases">
        <authorList>
            <person name="Jiang L.-Q."/>
        </authorList>
    </citation>
    <scope>NUCLEOTIDE SEQUENCE [LARGE SCALE GENOMIC DNA]</scope>
    <source>
        <strain evidence="2 3">YIM 132087</strain>
    </source>
</reference>
<feature type="transmembrane region" description="Helical" evidence="1">
    <location>
        <begin position="88"/>
        <end position="106"/>
    </location>
</feature>
<dbReference type="AlphaFoldDB" id="A0A7K1FEX4"/>
<keyword evidence="3" id="KW-1185">Reference proteome</keyword>
<evidence type="ECO:0000256" key="1">
    <source>
        <dbReference type="SAM" id="Phobius"/>
    </source>
</evidence>
<evidence type="ECO:0008006" key="4">
    <source>
        <dbReference type="Google" id="ProtNLM"/>
    </source>
</evidence>
<keyword evidence="1" id="KW-0472">Membrane</keyword>
<dbReference type="NCBIfam" id="NF038065">
    <property type="entry name" value="Pr6Pr"/>
    <property type="match status" value="1"/>
</dbReference>
<feature type="transmembrane region" description="Helical" evidence="1">
    <location>
        <begin position="51"/>
        <end position="76"/>
    </location>
</feature>
<evidence type="ECO:0000313" key="2">
    <source>
        <dbReference type="EMBL" id="MTD12665.1"/>
    </source>
</evidence>
<gene>
    <name evidence="2" type="ORF">GIS00_01730</name>
</gene>
<protein>
    <recommendedName>
        <fullName evidence="4">F420-dependent oxidoreductase</fullName>
    </recommendedName>
</protein>
<feature type="transmembrane region" description="Helical" evidence="1">
    <location>
        <begin position="118"/>
        <end position="137"/>
    </location>
</feature>
<dbReference type="EMBL" id="WLYK01000001">
    <property type="protein sequence ID" value="MTD12665.1"/>
    <property type="molecule type" value="Genomic_DNA"/>
</dbReference>
<keyword evidence="1" id="KW-0812">Transmembrane</keyword>
<keyword evidence="1" id="KW-1133">Transmembrane helix</keyword>
<feature type="transmembrane region" description="Helical" evidence="1">
    <location>
        <begin position="20"/>
        <end position="39"/>
    </location>
</feature>
<accession>A0A7K1FEX4</accession>
<feature type="transmembrane region" description="Helical" evidence="1">
    <location>
        <begin position="144"/>
        <end position="163"/>
    </location>
</feature>
<dbReference type="InterPro" id="IPR049713">
    <property type="entry name" value="Pr6Pr-like"/>
</dbReference>
<dbReference type="RefSeq" id="WP_154766691.1">
    <property type="nucleotide sequence ID" value="NZ_WLYK01000001.1"/>
</dbReference>
<sequence>MTAPGTTRTHVPAWHRLLGLLRIAFALATLAAVIGQIVISTGRPGFRVDNFFSFFTIESNVLNMVVMGAAGVLALSGRSATRLAAWRGAATLYMTITGIVYVTLLSGLEASLQTATPWVNTILHYLMPVVALVDFLVDRTVRPLGFVRPGLFWLIFPLLYLIYSEIRGPIIDWYPYPFLNPDNGIGGVVVASLGIAVLAVVLTWLLCFSTRARTPRP</sequence>
<name>A0A7K1FEX4_9ACTN</name>
<comment type="caution">
    <text evidence="2">The sequence shown here is derived from an EMBL/GenBank/DDBJ whole genome shotgun (WGS) entry which is preliminary data.</text>
</comment>
<dbReference type="Proteomes" id="UP000460221">
    <property type="component" value="Unassembled WGS sequence"/>
</dbReference>